<evidence type="ECO:0000313" key="3">
    <source>
        <dbReference type="EMBL" id="WYK00179.1"/>
    </source>
</evidence>
<feature type="transmembrane region" description="Helical" evidence="1">
    <location>
        <begin position="158"/>
        <end position="176"/>
    </location>
</feature>
<keyword evidence="3" id="KW-0418">Kinase</keyword>
<feature type="domain" description="Sensor histidine kinase NatK-like C-terminal" evidence="2">
    <location>
        <begin position="324"/>
        <end position="427"/>
    </location>
</feature>
<evidence type="ECO:0000256" key="1">
    <source>
        <dbReference type="SAM" id="Phobius"/>
    </source>
</evidence>
<sequence length="451" mass="52801">MLDRPFFISLLSLNLLQLLWLFSYKKILVFRETMILSILLIIQFIVGTLTDDHFVILLLIPFFILQFSFPVKRVRNWLTPALFLSFENAIVLLSWLLTLDFWDILFIKNWISFETHSTYLKFVIFLQQFVFYLLLIFANYLNKRFSVTATLHLLPKKYRFVSVLLLFFLFFTVGLQQLSVLEGYSAPFFYSTFMIICFTAFLSWNILLVVKQQNEQQYISILKEKYEQEREKIERSNEFRHDYKQLLIGLTSYLETNDTKQALGLLHSIIDYSNSLLTPNLYKTIAVIHNPPIQGLLTSFLKRCSEINIQPKIQITEKLTDIDMNIVDFIRCFSILLDNAYEAVQESDLQLIEITITGDSQFVKLTVKNTYKNDSNISFQSLLQNNFSTKENHQGKGLFILAKLIDKYKKASYQVAKKDNYFIASFSVPKLKNNNSLLKKEDEAKVLSSGK</sequence>
<keyword evidence="3" id="KW-0808">Transferase</keyword>
<feature type="transmembrane region" description="Helical" evidence="1">
    <location>
        <begin position="53"/>
        <end position="69"/>
    </location>
</feature>
<proteinExistence type="predicted"/>
<evidence type="ECO:0000313" key="4">
    <source>
        <dbReference type="Proteomes" id="UP000194948"/>
    </source>
</evidence>
<feature type="transmembrane region" description="Helical" evidence="1">
    <location>
        <begin position="81"/>
        <end position="99"/>
    </location>
</feature>
<keyword evidence="1" id="KW-1133">Transmembrane helix</keyword>
<reference evidence="4" key="1">
    <citation type="submission" date="2017-05" db="EMBL/GenBank/DDBJ databases">
        <title>The Genome Sequence of EEnterococcus faecalis 9F2_4866.</title>
        <authorList>
            <consortium name="The Broad Institute Genomics Platform"/>
            <consortium name="The Broad Institute Genomic Center for Infectious Diseases"/>
            <person name="Earl A."/>
            <person name="Manson A."/>
            <person name="Schwartman J."/>
            <person name="Gilmore M."/>
            <person name="Abouelleil A."/>
            <person name="Cao P."/>
            <person name="Chapman S."/>
            <person name="Cusick C."/>
            <person name="Shea T."/>
            <person name="Young S."/>
            <person name="Neafsey D."/>
            <person name="Nusbaum C."/>
            <person name="Birren B."/>
        </authorList>
    </citation>
    <scope>NUCLEOTIDE SEQUENCE [LARGE SCALE GENOMIC DNA]</scope>
    <source>
        <strain evidence="4">7F3_DIV0205</strain>
    </source>
</reference>
<dbReference type="InterPro" id="IPR032834">
    <property type="entry name" value="NatK-like_C"/>
</dbReference>
<dbReference type="Gene3D" id="3.30.565.10">
    <property type="entry name" value="Histidine kinase-like ATPase, C-terminal domain"/>
    <property type="match status" value="1"/>
</dbReference>
<dbReference type="EMBL" id="CP147244">
    <property type="protein sequence ID" value="WYK00179.1"/>
    <property type="molecule type" value="Genomic_DNA"/>
</dbReference>
<keyword evidence="4" id="KW-1185">Reference proteome</keyword>
<reference evidence="3 4" key="2">
    <citation type="submission" date="2024-03" db="EMBL/GenBank/DDBJ databases">
        <title>The Genome Sequence of Enterococcus sp. DIV0205d.</title>
        <authorList>
            <consortium name="The Broad Institute Genomics Platform"/>
            <consortium name="The Broad Institute Microbial Omics Core"/>
            <consortium name="The Broad Institute Genomic Center for Infectious Diseases"/>
            <person name="Earl A."/>
            <person name="Manson A."/>
            <person name="Gilmore M."/>
            <person name="Schwartman J."/>
            <person name="Shea T."/>
            <person name="Abouelleil A."/>
            <person name="Cao P."/>
            <person name="Chapman S."/>
            <person name="Cusick C."/>
            <person name="Young S."/>
            <person name="Neafsey D."/>
            <person name="Nusbaum C."/>
            <person name="Birren B."/>
        </authorList>
    </citation>
    <scope>NUCLEOTIDE SEQUENCE [LARGE SCALE GENOMIC DNA]</scope>
    <source>
        <strain evidence="3 4">7F3_DIV0205</strain>
    </source>
</reference>
<evidence type="ECO:0000259" key="2">
    <source>
        <dbReference type="Pfam" id="PF14501"/>
    </source>
</evidence>
<keyword evidence="1" id="KW-0472">Membrane</keyword>
<accession>A0AAQ3W7H4</accession>
<dbReference type="InterPro" id="IPR036890">
    <property type="entry name" value="HATPase_C_sf"/>
</dbReference>
<feature type="transmembrane region" description="Helical" evidence="1">
    <location>
        <begin position="119"/>
        <end position="138"/>
    </location>
</feature>
<dbReference type="Pfam" id="PF14501">
    <property type="entry name" value="HATPase_c_5"/>
    <property type="match status" value="1"/>
</dbReference>
<name>A0AAQ3W7H4_9ENTE</name>
<gene>
    <name evidence="3" type="ORF">A5821_001273</name>
</gene>
<dbReference type="RefSeq" id="WP_086313740.1">
    <property type="nucleotide sequence ID" value="NZ_CP147244.1"/>
</dbReference>
<keyword evidence="1" id="KW-0812">Transmembrane</keyword>
<dbReference type="GO" id="GO:0016301">
    <property type="term" value="F:kinase activity"/>
    <property type="evidence" value="ECO:0007669"/>
    <property type="project" value="UniProtKB-KW"/>
</dbReference>
<dbReference type="Proteomes" id="UP000194948">
    <property type="component" value="Chromosome"/>
</dbReference>
<feature type="transmembrane region" description="Helical" evidence="1">
    <location>
        <begin position="6"/>
        <end position="22"/>
    </location>
</feature>
<feature type="transmembrane region" description="Helical" evidence="1">
    <location>
        <begin position="188"/>
        <end position="210"/>
    </location>
</feature>
<feature type="transmembrane region" description="Helical" evidence="1">
    <location>
        <begin position="29"/>
        <end position="47"/>
    </location>
</feature>
<dbReference type="PANTHER" id="PTHR40448">
    <property type="entry name" value="TWO-COMPONENT SENSOR HISTIDINE KINASE"/>
    <property type="match status" value="1"/>
</dbReference>
<dbReference type="AlphaFoldDB" id="A0AAQ3W7H4"/>
<dbReference type="PANTHER" id="PTHR40448:SF1">
    <property type="entry name" value="TWO-COMPONENT SENSOR HISTIDINE KINASE"/>
    <property type="match status" value="1"/>
</dbReference>
<dbReference type="SUPFAM" id="SSF55874">
    <property type="entry name" value="ATPase domain of HSP90 chaperone/DNA topoisomerase II/histidine kinase"/>
    <property type="match status" value="1"/>
</dbReference>
<organism evidence="3 4">
    <name type="scientific">Candidatus Enterococcus palustris</name>
    <dbReference type="NCBI Taxonomy" id="1834189"/>
    <lineage>
        <taxon>Bacteria</taxon>
        <taxon>Bacillati</taxon>
        <taxon>Bacillota</taxon>
        <taxon>Bacilli</taxon>
        <taxon>Lactobacillales</taxon>
        <taxon>Enterococcaceae</taxon>
        <taxon>Enterococcus</taxon>
    </lineage>
</organism>
<dbReference type="GO" id="GO:0042802">
    <property type="term" value="F:identical protein binding"/>
    <property type="evidence" value="ECO:0007669"/>
    <property type="project" value="TreeGrafter"/>
</dbReference>
<protein>
    <submittedName>
        <fullName evidence="3">Two-component system, LytTR family, sensor histidine kinase AgrC</fullName>
    </submittedName>
</protein>